<reference evidence="3 4" key="1">
    <citation type="submission" date="2019-12" db="EMBL/GenBank/DDBJ databases">
        <title>Mucilaginibacter sp. HME9299 genome sequencing and assembly.</title>
        <authorList>
            <person name="Kang H."/>
            <person name="Kim H."/>
            <person name="Joh K."/>
        </authorList>
    </citation>
    <scope>NUCLEOTIDE SEQUENCE [LARGE SCALE GENOMIC DNA]</scope>
    <source>
        <strain evidence="3 4">HME9299</strain>
    </source>
</reference>
<dbReference type="InterPro" id="IPR029058">
    <property type="entry name" value="AB_hydrolase_fold"/>
</dbReference>
<comment type="caution">
    <text evidence="3">The sequence shown here is derived from an EMBL/GenBank/DDBJ whole genome shotgun (WGS) entry which is preliminary data.</text>
</comment>
<dbReference type="InterPro" id="IPR050300">
    <property type="entry name" value="GDXG_lipolytic_enzyme"/>
</dbReference>
<keyword evidence="4" id="KW-1185">Reference proteome</keyword>
<sequence length="317" mass="35278">MYRLIVTVCLILVAKGGFCQFMQGLTHKPDTSFSNNSAYRNAVKKYPAIKLAPDSLPEDVEAIKNISYSTVNKQLLLLDVFAPKRQQKRLPAIIIIHGGGWRSGNRTQHYALAQQLARQGFVCFTPAYHLSTDALYPAAVNDLKAAIAWVKSHAKKYNVDAKKLSVLGFSAGGQLATLLGTTEKNLMAIVDIDGTLALIHPESGEGDDSKSISAATYWFGYNKTQRPDLWKEAAALTHVGPLTPPTLFINSSVDRMHAGRTDYIDTLNKYKIYSEVHTFPDSPHTFCLFEPWFTPTVKYITSFLNKLHLKIKICNNL</sequence>
<evidence type="ECO:0000256" key="1">
    <source>
        <dbReference type="ARBA" id="ARBA00022801"/>
    </source>
</evidence>
<dbReference type="InterPro" id="IPR049492">
    <property type="entry name" value="BD-FAE-like_dom"/>
</dbReference>
<proteinExistence type="predicted"/>
<evidence type="ECO:0000313" key="3">
    <source>
        <dbReference type="EMBL" id="MVN92606.1"/>
    </source>
</evidence>
<dbReference type="OrthoDB" id="9777975at2"/>
<evidence type="ECO:0000313" key="4">
    <source>
        <dbReference type="Proteomes" id="UP000434850"/>
    </source>
</evidence>
<dbReference type="Pfam" id="PF20434">
    <property type="entry name" value="BD-FAE"/>
    <property type="match status" value="1"/>
</dbReference>
<evidence type="ECO:0000259" key="2">
    <source>
        <dbReference type="Pfam" id="PF20434"/>
    </source>
</evidence>
<dbReference type="SUPFAM" id="SSF53474">
    <property type="entry name" value="alpha/beta-Hydrolases"/>
    <property type="match status" value="1"/>
</dbReference>
<dbReference type="PANTHER" id="PTHR48081">
    <property type="entry name" value="AB HYDROLASE SUPERFAMILY PROTEIN C4A8.06C"/>
    <property type="match status" value="1"/>
</dbReference>
<organism evidence="3 4">
    <name type="scientific">Mucilaginibacter aquatilis</name>
    <dbReference type="NCBI Taxonomy" id="1517760"/>
    <lineage>
        <taxon>Bacteria</taxon>
        <taxon>Pseudomonadati</taxon>
        <taxon>Bacteroidota</taxon>
        <taxon>Sphingobacteriia</taxon>
        <taxon>Sphingobacteriales</taxon>
        <taxon>Sphingobacteriaceae</taxon>
        <taxon>Mucilaginibacter</taxon>
    </lineage>
</organism>
<name>A0A6I4IGD6_9SPHI</name>
<accession>A0A6I4IGD6</accession>
<feature type="domain" description="BD-FAE-like" evidence="2">
    <location>
        <begin position="78"/>
        <end position="255"/>
    </location>
</feature>
<protein>
    <submittedName>
        <fullName evidence="3">Alpha/beta hydrolase fold domain-containing protein</fullName>
    </submittedName>
</protein>
<dbReference type="Proteomes" id="UP000434850">
    <property type="component" value="Unassembled WGS sequence"/>
</dbReference>
<dbReference type="RefSeq" id="WP_157542912.1">
    <property type="nucleotide sequence ID" value="NZ_WQLA01000006.1"/>
</dbReference>
<keyword evidence="1 3" id="KW-0378">Hydrolase</keyword>
<dbReference type="GO" id="GO:0016787">
    <property type="term" value="F:hydrolase activity"/>
    <property type="evidence" value="ECO:0007669"/>
    <property type="project" value="UniProtKB-KW"/>
</dbReference>
<dbReference type="EMBL" id="WQLA01000006">
    <property type="protein sequence ID" value="MVN92606.1"/>
    <property type="molecule type" value="Genomic_DNA"/>
</dbReference>
<dbReference type="Gene3D" id="3.40.50.1820">
    <property type="entry name" value="alpha/beta hydrolase"/>
    <property type="match status" value="1"/>
</dbReference>
<gene>
    <name evidence="3" type="ORF">GO816_15820</name>
</gene>
<dbReference type="AlphaFoldDB" id="A0A6I4IGD6"/>